<keyword evidence="2" id="KW-1133">Transmembrane helix</keyword>
<dbReference type="AlphaFoldDB" id="A0A9P8VSQ1"/>
<organism evidence="4 5">
    <name type="scientific">Thelonectria olida</name>
    <dbReference type="NCBI Taxonomy" id="1576542"/>
    <lineage>
        <taxon>Eukaryota</taxon>
        <taxon>Fungi</taxon>
        <taxon>Dikarya</taxon>
        <taxon>Ascomycota</taxon>
        <taxon>Pezizomycotina</taxon>
        <taxon>Sordariomycetes</taxon>
        <taxon>Hypocreomycetidae</taxon>
        <taxon>Hypocreales</taxon>
        <taxon>Nectriaceae</taxon>
        <taxon>Thelonectria</taxon>
    </lineage>
</organism>
<dbReference type="Proteomes" id="UP000777438">
    <property type="component" value="Unassembled WGS sequence"/>
</dbReference>
<keyword evidence="2" id="KW-0812">Transmembrane</keyword>
<dbReference type="EMBL" id="JAGPYM010000039">
    <property type="protein sequence ID" value="KAH6874461.1"/>
    <property type="molecule type" value="Genomic_DNA"/>
</dbReference>
<gene>
    <name evidence="4" type="ORF">B0T10DRAFT_498947</name>
</gene>
<dbReference type="InterPro" id="IPR036864">
    <property type="entry name" value="Zn2-C6_fun-type_DNA-bd_sf"/>
</dbReference>
<evidence type="ECO:0000313" key="5">
    <source>
        <dbReference type="Proteomes" id="UP000777438"/>
    </source>
</evidence>
<dbReference type="PANTHER" id="PTHR47657">
    <property type="entry name" value="STEROL REGULATORY ELEMENT-BINDING PROTEIN ECM22"/>
    <property type="match status" value="1"/>
</dbReference>
<evidence type="ECO:0000259" key="3">
    <source>
        <dbReference type="PROSITE" id="PS50048"/>
    </source>
</evidence>
<evidence type="ECO:0000313" key="4">
    <source>
        <dbReference type="EMBL" id="KAH6874461.1"/>
    </source>
</evidence>
<dbReference type="SMART" id="SM00066">
    <property type="entry name" value="GAL4"/>
    <property type="match status" value="1"/>
</dbReference>
<dbReference type="PROSITE" id="PS00463">
    <property type="entry name" value="ZN2_CY6_FUNGAL_1"/>
    <property type="match status" value="1"/>
</dbReference>
<dbReference type="PANTHER" id="PTHR47657:SF13">
    <property type="entry name" value="ZN(2)-C6 FUNGAL-TYPE DOMAIN-CONTAINING PROTEIN-RELATED"/>
    <property type="match status" value="1"/>
</dbReference>
<evidence type="ECO:0000256" key="1">
    <source>
        <dbReference type="ARBA" id="ARBA00023242"/>
    </source>
</evidence>
<dbReference type="GO" id="GO:0008270">
    <property type="term" value="F:zinc ion binding"/>
    <property type="evidence" value="ECO:0007669"/>
    <property type="project" value="InterPro"/>
</dbReference>
<protein>
    <recommendedName>
        <fullName evidence="3">Zn(2)-C6 fungal-type domain-containing protein</fullName>
    </recommendedName>
</protein>
<name>A0A9P8VSQ1_9HYPO</name>
<dbReference type="PROSITE" id="PS50048">
    <property type="entry name" value="ZN2_CY6_FUNGAL_2"/>
    <property type="match status" value="1"/>
</dbReference>
<keyword evidence="5" id="KW-1185">Reference proteome</keyword>
<feature type="domain" description="Zn(2)-C6 fungal-type" evidence="3">
    <location>
        <begin position="14"/>
        <end position="44"/>
    </location>
</feature>
<keyword evidence="2" id="KW-0472">Membrane</keyword>
<comment type="caution">
    <text evidence="4">The sequence shown here is derived from an EMBL/GenBank/DDBJ whole genome shotgun (WGS) entry which is preliminary data.</text>
</comment>
<reference evidence="4 5" key="1">
    <citation type="journal article" date="2021" name="Nat. Commun.">
        <title>Genetic determinants of endophytism in the Arabidopsis root mycobiome.</title>
        <authorList>
            <person name="Mesny F."/>
            <person name="Miyauchi S."/>
            <person name="Thiergart T."/>
            <person name="Pickel B."/>
            <person name="Atanasova L."/>
            <person name="Karlsson M."/>
            <person name="Huettel B."/>
            <person name="Barry K.W."/>
            <person name="Haridas S."/>
            <person name="Chen C."/>
            <person name="Bauer D."/>
            <person name="Andreopoulos W."/>
            <person name="Pangilinan J."/>
            <person name="LaButti K."/>
            <person name="Riley R."/>
            <person name="Lipzen A."/>
            <person name="Clum A."/>
            <person name="Drula E."/>
            <person name="Henrissat B."/>
            <person name="Kohler A."/>
            <person name="Grigoriev I.V."/>
            <person name="Martin F.M."/>
            <person name="Hacquard S."/>
        </authorList>
    </citation>
    <scope>NUCLEOTIDE SEQUENCE [LARGE SCALE GENOMIC DNA]</scope>
    <source>
        <strain evidence="4 5">MPI-CAGE-CH-0241</strain>
    </source>
</reference>
<dbReference type="InterPro" id="IPR001138">
    <property type="entry name" value="Zn2Cys6_DnaBD"/>
</dbReference>
<keyword evidence="1" id="KW-0539">Nucleus</keyword>
<dbReference type="Pfam" id="PF00172">
    <property type="entry name" value="Zn_clus"/>
    <property type="match status" value="1"/>
</dbReference>
<accession>A0A9P8VSQ1</accession>
<dbReference type="Gene3D" id="4.10.240.10">
    <property type="entry name" value="Zn(2)-C6 fungal-type DNA-binding domain"/>
    <property type="match status" value="1"/>
</dbReference>
<dbReference type="CDD" id="cd00067">
    <property type="entry name" value="GAL4"/>
    <property type="match status" value="1"/>
</dbReference>
<dbReference type="OrthoDB" id="416217at2759"/>
<dbReference type="GO" id="GO:0000981">
    <property type="term" value="F:DNA-binding transcription factor activity, RNA polymerase II-specific"/>
    <property type="evidence" value="ECO:0007669"/>
    <property type="project" value="InterPro"/>
</dbReference>
<dbReference type="InterPro" id="IPR052400">
    <property type="entry name" value="Zn2-C6_fungal_TF"/>
</dbReference>
<evidence type="ECO:0000256" key="2">
    <source>
        <dbReference type="SAM" id="Phobius"/>
    </source>
</evidence>
<proteinExistence type="predicted"/>
<dbReference type="SUPFAM" id="SSF57701">
    <property type="entry name" value="Zn2/Cys6 DNA-binding domain"/>
    <property type="match status" value="1"/>
</dbReference>
<sequence>MANPRRSHTKSRLGCQTCKRRKVKCDEVKPRCGNCVRFDVPCDFAPIPPQPSHSTPIAKSTRRGRPRSNWATWAEQIRLSSAASVTATCNCSTKRLNVESLELFHNFMTKTAPTLDHEPKFWSEGVPRLGFQHPCILDLILALSSYQLARLKPNNATRYLELAEIHSTVALQTATEILKNLSTENAAPLYATAILICFTALAKGPTPGHLLLVAEQGQVSWLPLLGGVKLVVTTMGWPSIFSGVLAEYRPQPEKKQEESPPPKSSAACVEDWRLSLASVSDLIALCSEQQARKVYKHELDVLLVCFESTFGKGHDAQQNASGKMEVIMSWVYQLDGEFVQQLDKKEPVALIILCYFCVLLSTIERYWFLEGWAKHTMREILCISAPCRKWLSWPLQYLGE</sequence>
<feature type="transmembrane region" description="Helical" evidence="2">
    <location>
        <begin position="348"/>
        <end position="368"/>
    </location>
</feature>